<dbReference type="Proteomes" id="UP001298753">
    <property type="component" value="Unassembled WGS sequence"/>
</dbReference>
<dbReference type="GO" id="GO:0015768">
    <property type="term" value="P:maltose transport"/>
    <property type="evidence" value="ECO:0007669"/>
    <property type="project" value="TreeGrafter"/>
</dbReference>
<evidence type="ECO:0000313" key="5">
    <source>
        <dbReference type="EMBL" id="MCC2177663.1"/>
    </source>
</evidence>
<dbReference type="PANTHER" id="PTHR30061:SF50">
    <property type="entry name" value="MALTOSE_MALTODEXTRIN-BINDING PERIPLASMIC PROTEIN"/>
    <property type="match status" value="1"/>
</dbReference>
<organism evidence="5 6">
    <name type="scientific">Agathobaculum butyriciproducens</name>
    <dbReference type="NCBI Taxonomy" id="1628085"/>
    <lineage>
        <taxon>Bacteria</taxon>
        <taxon>Bacillati</taxon>
        <taxon>Bacillota</taxon>
        <taxon>Clostridia</taxon>
        <taxon>Eubacteriales</taxon>
        <taxon>Butyricicoccaceae</taxon>
        <taxon>Agathobaculum</taxon>
    </lineage>
</organism>
<sequence length="429" mass="46451">MRKMWKRALAGVLTASMALSLAACGGSSSNGGSSADGSTTLEVWSSNLSDSQRENVKKLVAQYEEQTGVKVNYTEFSYDMLHDKILSAAAGGNTPDVAWGLPEWTGEFHSMGILEDLSDRYANWDDASVLSDAVMKGMSIGDEIIGVPYEMTVRAYLCHENIMKKGGASVPATWDDVLSMTDFKDKTGTYPYALACTGVRAPQEMIVYLAQKGLEICSLQDDGMYKNTWKDNADQLAAAADVFQFYKDCIDSGVVDPNSKSFGYEETDDNFVNGFSASYVTGNWLQEKEDANPEVMSDVTVEPIPVPEGGTPATYMELKPLFLFNTSKNNDAAFDFATYVCGKEWQQGVYSSASPRSDVTVPGKWTEDFQALSDNGVAFPPVTLGSISQAMIDSIAKVLQEGMTPQAAAEWLADAVNTSLEESGELSAS</sequence>
<keyword evidence="6" id="KW-1185">Reference proteome</keyword>
<evidence type="ECO:0000256" key="4">
    <source>
        <dbReference type="SAM" id="SignalP"/>
    </source>
</evidence>
<dbReference type="InterPro" id="IPR006059">
    <property type="entry name" value="SBP"/>
</dbReference>
<keyword evidence="3 4" id="KW-0732">Signal</keyword>
<dbReference type="EMBL" id="JAJEPX010000044">
    <property type="protein sequence ID" value="MCC2177663.1"/>
    <property type="molecule type" value="Genomic_DNA"/>
</dbReference>
<dbReference type="PANTHER" id="PTHR30061">
    <property type="entry name" value="MALTOSE-BINDING PERIPLASMIC PROTEIN"/>
    <property type="match status" value="1"/>
</dbReference>
<keyword evidence="2" id="KW-0813">Transport</keyword>
<protein>
    <submittedName>
        <fullName evidence="5">Extracellular solute-binding protein</fullName>
    </submittedName>
</protein>
<reference evidence="5 6" key="1">
    <citation type="submission" date="2021-10" db="EMBL/GenBank/DDBJ databases">
        <title>Anaerobic single-cell dispensing facilitates the cultivation of human gut bacteria.</title>
        <authorList>
            <person name="Afrizal A."/>
        </authorList>
    </citation>
    <scope>NUCLEOTIDE SEQUENCE [LARGE SCALE GENOMIC DNA]</scope>
    <source>
        <strain evidence="5 6">CLA-AA-H270</strain>
    </source>
</reference>
<dbReference type="GO" id="GO:0055052">
    <property type="term" value="C:ATP-binding cassette (ABC) transporter complex, substrate-binding subunit-containing"/>
    <property type="evidence" value="ECO:0007669"/>
    <property type="project" value="TreeGrafter"/>
</dbReference>
<dbReference type="GO" id="GO:0042956">
    <property type="term" value="P:maltodextrin transmembrane transport"/>
    <property type="evidence" value="ECO:0007669"/>
    <property type="project" value="TreeGrafter"/>
</dbReference>
<gene>
    <name evidence="5" type="ORF">LKD22_11095</name>
</gene>
<evidence type="ECO:0000256" key="1">
    <source>
        <dbReference type="ARBA" id="ARBA00008520"/>
    </source>
</evidence>
<dbReference type="GO" id="GO:1901982">
    <property type="term" value="F:maltose binding"/>
    <property type="evidence" value="ECO:0007669"/>
    <property type="project" value="TreeGrafter"/>
</dbReference>
<name>A0AAW4W3Z7_9FIRM</name>
<dbReference type="RefSeq" id="WP_227601113.1">
    <property type="nucleotide sequence ID" value="NZ_JAJEPX010000044.1"/>
</dbReference>
<evidence type="ECO:0000313" key="6">
    <source>
        <dbReference type="Proteomes" id="UP001298753"/>
    </source>
</evidence>
<dbReference type="GeneID" id="98659831"/>
<accession>A0AAW4W3Z7</accession>
<dbReference type="PROSITE" id="PS51257">
    <property type="entry name" value="PROKAR_LIPOPROTEIN"/>
    <property type="match status" value="1"/>
</dbReference>
<evidence type="ECO:0000256" key="3">
    <source>
        <dbReference type="ARBA" id="ARBA00022729"/>
    </source>
</evidence>
<feature type="signal peptide" evidence="4">
    <location>
        <begin position="1"/>
        <end position="22"/>
    </location>
</feature>
<dbReference type="SUPFAM" id="SSF53850">
    <property type="entry name" value="Periplasmic binding protein-like II"/>
    <property type="match status" value="1"/>
</dbReference>
<dbReference type="AlphaFoldDB" id="A0AAW4W3Z7"/>
<proteinExistence type="inferred from homology"/>
<evidence type="ECO:0000256" key="2">
    <source>
        <dbReference type="ARBA" id="ARBA00022448"/>
    </source>
</evidence>
<comment type="caution">
    <text evidence="5">The sequence shown here is derived from an EMBL/GenBank/DDBJ whole genome shotgun (WGS) entry which is preliminary data.</text>
</comment>
<dbReference type="Gene3D" id="3.40.190.10">
    <property type="entry name" value="Periplasmic binding protein-like II"/>
    <property type="match status" value="1"/>
</dbReference>
<comment type="similarity">
    <text evidence="1">Belongs to the bacterial solute-binding protein 1 family.</text>
</comment>
<dbReference type="Pfam" id="PF13416">
    <property type="entry name" value="SBP_bac_8"/>
    <property type="match status" value="1"/>
</dbReference>
<feature type="chain" id="PRO_5043935648" evidence="4">
    <location>
        <begin position="23"/>
        <end position="429"/>
    </location>
</feature>